<keyword evidence="6 7" id="KW-0472">Membrane</keyword>
<dbReference type="PANTHER" id="PTHR33452">
    <property type="entry name" value="OXIDOREDUCTASE CATD-RELATED"/>
    <property type="match status" value="1"/>
</dbReference>
<dbReference type="GO" id="GO:0005886">
    <property type="term" value="C:plasma membrane"/>
    <property type="evidence" value="ECO:0007669"/>
    <property type="project" value="UniProtKB-SubCell"/>
</dbReference>
<evidence type="ECO:0000256" key="6">
    <source>
        <dbReference type="ARBA" id="ARBA00023136"/>
    </source>
</evidence>
<dbReference type="InterPro" id="IPR051907">
    <property type="entry name" value="DoxX-like_oxidoreductase"/>
</dbReference>
<gene>
    <name evidence="8" type="ORF">GCM10011390_01330</name>
</gene>
<dbReference type="EMBL" id="BMIQ01000001">
    <property type="protein sequence ID" value="GGD86449.1"/>
    <property type="molecule type" value="Genomic_DNA"/>
</dbReference>
<dbReference type="InterPro" id="IPR032808">
    <property type="entry name" value="DoxX"/>
</dbReference>
<evidence type="ECO:0000256" key="2">
    <source>
        <dbReference type="ARBA" id="ARBA00006679"/>
    </source>
</evidence>
<feature type="transmembrane region" description="Helical" evidence="7">
    <location>
        <begin position="120"/>
        <end position="140"/>
    </location>
</feature>
<keyword evidence="3" id="KW-1003">Cell membrane</keyword>
<sequence>MVVPRFSIGAIPMIDSRTAPYAATLLRAALGILFLAHAGLKLFVFTPAGTAQFFASLGLPGPLAYLVILGETAGGLALILGIYSRIVALALTPILLGAIATVHGPAGFFFTNPNGGWEFLALWIVGLVALALVGDGAYALRPTPGGSGRRVTA</sequence>
<organism evidence="8 9">
    <name type="scientific">Aureimonas endophytica</name>
    <dbReference type="NCBI Taxonomy" id="2027858"/>
    <lineage>
        <taxon>Bacteria</taxon>
        <taxon>Pseudomonadati</taxon>
        <taxon>Pseudomonadota</taxon>
        <taxon>Alphaproteobacteria</taxon>
        <taxon>Hyphomicrobiales</taxon>
        <taxon>Aurantimonadaceae</taxon>
        <taxon>Aureimonas</taxon>
    </lineage>
</organism>
<feature type="transmembrane region" description="Helical" evidence="7">
    <location>
        <begin position="21"/>
        <end position="43"/>
    </location>
</feature>
<feature type="transmembrane region" description="Helical" evidence="7">
    <location>
        <begin position="63"/>
        <end position="83"/>
    </location>
</feature>
<comment type="subcellular location">
    <subcellularLocation>
        <location evidence="1">Cell membrane</location>
        <topology evidence="1">Multi-pass membrane protein</topology>
    </subcellularLocation>
</comment>
<evidence type="ECO:0000313" key="8">
    <source>
        <dbReference type="EMBL" id="GGD86449.1"/>
    </source>
</evidence>
<evidence type="ECO:0000313" key="9">
    <source>
        <dbReference type="Proteomes" id="UP000644699"/>
    </source>
</evidence>
<dbReference type="PANTHER" id="PTHR33452:SF1">
    <property type="entry name" value="INNER MEMBRANE PROTEIN YPHA-RELATED"/>
    <property type="match status" value="1"/>
</dbReference>
<keyword evidence="5 7" id="KW-1133">Transmembrane helix</keyword>
<dbReference type="AlphaFoldDB" id="A0A917E055"/>
<evidence type="ECO:0000256" key="7">
    <source>
        <dbReference type="SAM" id="Phobius"/>
    </source>
</evidence>
<evidence type="ECO:0000256" key="4">
    <source>
        <dbReference type="ARBA" id="ARBA00022692"/>
    </source>
</evidence>
<protein>
    <submittedName>
        <fullName evidence="8">LysR family transcriptional regulator</fullName>
    </submittedName>
</protein>
<keyword evidence="4 7" id="KW-0812">Transmembrane</keyword>
<name>A0A917E055_9HYPH</name>
<accession>A0A917E055</accession>
<keyword evidence="9" id="KW-1185">Reference proteome</keyword>
<comment type="similarity">
    <text evidence="2">Belongs to the DoxX family.</text>
</comment>
<reference evidence="8" key="1">
    <citation type="journal article" date="2014" name="Int. J. Syst. Evol. Microbiol.">
        <title>Complete genome sequence of Corynebacterium casei LMG S-19264T (=DSM 44701T), isolated from a smear-ripened cheese.</title>
        <authorList>
            <consortium name="US DOE Joint Genome Institute (JGI-PGF)"/>
            <person name="Walter F."/>
            <person name="Albersmeier A."/>
            <person name="Kalinowski J."/>
            <person name="Ruckert C."/>
        </authorList>
    </citation>
    <scope>NUCLEOTIDE SEQUENCE</scope>
    <source>
        <strain evidence="8">CGMCC 1.15367</strain>
    </source>
</reference>
<dbReference type="Proteomes" id="UP000644699">
    <property type="component" value="Unassembled WGS sequence"/>
</dbReference>
<feature type="transmembrane region" description="Helical" evidence="7">
    <location>
        <begin position="90"/>
        <end position="108"/>
    </location>
</feature>
<proteinExistence type="inferred from homology"/>
<evidence type="ECO:0000256" key="3">
    <source>
        <dbReference type="ARBA" id="ARBA00022475"/>
    </source>
</evidence>
<dbReference type="Pfam" id="PF07681">
    <property type="entry name" value="DoxX"/>
    <property type="match status" value="1"/>
</dbReference>
<evidence type="ECO:0000256" key="1">
    <source>
        <dbReference type="ARBA" id="ARBA00004651"/>
    </source>
</evidence>
<evidence type="ECO:0000256" key="5">
    <source>
        <dbReference type="ARBA" id="ARBA00022989"/>
    </source>
</evidence>
<comment type="caution">
    <text evidence="8">The sequence shown here is derived from an EMBL/GenBank/DDBJ whole genome shotgun (WGS) entry which is preliminary data.</text>
</comment>
<reference evidence="8" key="2">
    <citation type="submission" date="2020-09" db="EMBL/GenBank/DDBJ databases">
        <authorList>
            <person name="Sun Q."/>
            <person name="Zhou Y."/>
        </authorList>
    </citation>
    <scope>NUCLEOTIDE SEQUENCE</scope>
    <source>
        <strain evidence="8">CGMCC 1.15367</strain>
    </source>
</reference>